<dbReference type="PROSITE" id="PS51450">
    <property type="entry name" value="LRR"/>
    <property type="match status" value="2"/>
</dbReference>
<evidence type="ECO:0000256" key="11">
    <source>
        <dbReference type="ARBA" id="ARBA00023030"/>
    </source>
</evidence>
<keyword evidence="5" id="KW-0964">Secreted</keyword>
<keyword evidence="12" id="KW-1015">Disulfide bond</keyword>
<keyword evidence="7" id="KW-0433">Leucine-rich repeat</keyword>
<evidence type="ECO:0000256" key="14">
    <source>
        <dbReference type="ARBA" id="ARBA00031730"/>
    </source>
</evidence>
<accession>A0A0F7Z9K2</accession>
<keyword evidence="8 15" id="KW-0732">Signal</keyword>
<name>A0A0F7Z9K2_CROAD</name>
<keyword evidence="6" id="KW-0272">Extracellular matrix</keyword>
<evidence type="ECO:0000256" key="5">
    <source>
        <dbReference type="ARBA" id="ARBA00022525"/>
    </source>
</evidence>
<keyword evidence="11" id="KW-0339">Growth factor</keyword>
<organism evidence="16">
    <name type="scientific">Crotalus adamanteus</name>
    <name type="common">Eastern diamondback rattlesnake</name>
    <dbReference type="NCBI Taxonomy" id="8729"/>
    <lineage>
        <taxon>Eukaryota</taxon>
        <taxon>Metazoa</taxon>
        <taxon>Chordata</taxon>
        <taxon>Craniata</taxon>
        <taxon>Vertebrata</taxon>
        <taxon>Euteleostomi</taxon>
        <taxon>Lepidosauria</taxon>
        <taxon>Squamata</taxon>
        <taxon>Bifurcata</taxon>
        <taxon>Unidentata</taxon>
        <taxon>Episquamata</taxon>
        <taxon>Toxicofera</taxon>
        <taxon>Serpentes</taxon>
        <taxon>Colubroidea</taxon>
        <taxon>Viperidae</taxon>
        <taxon>Crotalinae</taxon>
        <taxon>Crotalus</taxon>
    </lineage>
</organism>
<protein>
    <recommendedName>
        <fullName evidence="4">Mimecan</fullName>
    </recommendedName>
    <alternativeName>
        <fullName evidence="14">Osteoglycin</fullName>
    </alternativeName>
</protein>
<feature type="chain" id="PRO_5002526023" description="Mimecan" evidence="15">
    <location>
        <begin position="20"/>
        <end position="297"/>
    </location>
</feature>
<evidence type="ECO:0000313" key="16">
    <source>
        <dbReference type="EMBL" id="JAI12562.1"/>
    </source>
</evidence>
<comment type="similarity">
    <text evidence="3">Belongs to the small leucine-rich proteoglycan (SLRP) family. SLRP class III subfamily.</text>
</comment>
<comment type="function">
    <text evidence="1">Induces bone formation in conjunction with TGF-beta-1 or TGF-beta-2.</text>
</comment>
<evidence type="ECO:0000256" key="8">
    <source>
        <dbReference type="ARBA" id="ARBA00022729"/>
    </source>
</evidence>
<sequence>MKTSQKFYLFCFFIPLVKLAPPNQQYSTLFHETVQQSYEDALFQEDYEDYPQDGVKNKEDNTFVFNENKVQLQRDDEKIADGATNYTKMATCLLCVCLIRSIYCEEMDIESIPVLPKETGYLYARFNKIKKVKVSDFAEIPTLRRIDLTGNAIQEIEDGAFAKLILLEELSLADNRIAKLPLLPPKLISLNVNNNRIKNRGIKANAFKKLTKLSYLYLAQNSLESVPPNLPESLRILHLQFNNITSITDETFCKGNNQTRYVRQRMDQIRMEGNPVILGKYPNAFICLKTLPIGQYF</sequence>
<comment type="subcellular location">
    <subcellularLocation>
        <location evidence="2">Secreted</location>
        <location evidence="2">Extracellular space</location>
        <location evidence="2">Extracellular matrix</location>
    </subcellularLocation>
</comment>
<feature type="signal peptide" evidence="15">
    <location>
        <begin position="1"/>
        <end position="19"/>
    </location>
</feature>
<dbReference type="AlphaFoldDB" id="A0A0F7Z9K2"/>
<dbReference type="EMBL" id="GBEX01001998">
    <property type="protein sequence ID" value="JAI12562.1"/>
    <property type="molecule type" value="mRNA"/>
</dbReference>
<keyword evidence="9" id="KW-0677">Repeat</keyword>
<dbReference type="GO" id="GO:0061975">
    <property type="term" value="P:articular cartilage development"/>
    <property type="evidence" value="ECO:0007669"/>
    <property type="project" value="TreeGrafter"/>
</dbReference>
<dbReference type="SMART" id="SM00369">
    <property type="entry name" value="LRR_TYP"/>
    <property type="match status" value="4"/>
</dbReference>
<evidence type="ECO:0000256" key="1">
    <source>
        <dbReference type="ARBA" id="ARBA00003759"/>
    </source>
</evidence>
<dbReference type="InterPro" id="IPR003591">
    <property type="entry name" value="Leu-rich_rpt_typical-subtyp"/>
</dbReference>
<keyword evidence="10" id="KW-0654">Proteoglycan</keyword>
<evidence type="ECO:0000256" key="7">
    <source>
        <dbReference type="ARBA" id="ARBA00022614"/>
    </source>
</evidence>
<dbReference type="Pfam" id="PF13855">
    <property type="entry name" value="LRR_8"/>
    <property type="match status" value="1"/>
</dbReference>
<dbReference type="GO" id="GO:0031012">
    <property type="term" value="C:extracellular matrix"/>
    <property type="evidence" value="ECO:0007669"/>
    <property type="project" value="TreeGrafter"/>
</dbReference>
<dbReference type="Gene3D" id="3.80.10.10">
    <property type="entry name" value="Ribonuclease Inhibitor"/>
    <property type="match status" value="1"/>
</dbReference>
<dbReference type="InterPro" id="IPR043547">
    <property type="entry name" value="Mimecan/Epiphycan/Opticin"/>
</dbReference>
<dbReference type="GO" id="GO:0008083">
    <property type="term" value="F:growth factor activity"/>
    <property type="evidence" value="ECO:0007669"/>
    <property type="project" value="UniProtKB-KW"/>
</dbReference>
<dbReference type="PANTHER" id="PTHR46269">
    <property type="entry name" value="EPIPHYCAN-RELATED"/>
    <property type="match status" value="1"/>
</dbReference>
<evidence type="ECO:0000256" key="3">
    <source>
        <dbReference type="ARBA" id="ARBA00006912"/>
    </source>
</evidence>
<evidence type="ECO:0000256" key="10">
    <source>
        <dbReference type="ARBA" id="ARBA00022974"/>
    </source>
</evidence>
<evidence type="ECO:0000256" key="12">
    <source>
        <dbReference type="ARBA" id="ARBA00023157"/>
    </source>
</evidence>
<reference evidence="16" key="1">
    <citation type="submission" date="2014-05" db="EMBL/GenBank/DDBJ databases">
        <title>The extremes of toxin expression variation revealed in two sympatric snake species.</title>
        <authorList>
            <person name="Margres M.J."/>
            <person name="Wray K.P."/>
            <person name="McGivern J.J."/>
            <person name="Seavy M."/>
            <person name="Sanader D."/>
            <person name="Facente J."/>
            <person name="Rokyta D.R."/>
        </authorList>
    </citation>
    <scope>NUCLEOTIDE SEQUENCE</scope>
</reference>
<evidence type="ECO:0000256" key="9">
    <source>
        <dbReference type="ARBA" id="ARBA00022737"/>
    </source>
</evidence>
<dbReference type="Pfam" id="PF00560">
    <property type="entry name" value="LRR_1"/>
    <property type="match status" value="1"/>
</dbReference>
<dbReference type="InterPro" id="IPR032675">
    <property type="entry name" value="LRR_dom_sf"/>
</dbReference>
<dbReference type="SUPFAM" id="SSF52058">
    <property type="entry name" value="L domain-like"/>
    <property type="match status" value="1"/>
</dbReference>
<dbReference type="InterPro" id="IPR001611">
    <property type="entry name" value="Leu-rich_rpt"/>
</dbReference>
<dbReference type="GO" id="GO:0005615">
    <property type="term" value="C:extracellular space"/>
    <property type="evidence" value="ECO:0007669"/>
    <property type="project" value="TreeGrafter"/>
</dbReference>
<keyword evidence="13" id="KW-0325">Glycoprotein</keyword>
<proteinExistence type="evidence at transcript level"/>
<dbReference type="PANTHER" id="PTHR46269:SF1">
    <property type="entry name" value="MIMECAN"/>
    <property type="match status" value="1"/>
</dbReference>
<dbReference type="Pfam" id="PF13516">
    <property type="entry name" value="LRR_6"/>
    <property type="match status" value="1"/>
</dbReference>
<evidence type="ECO:0000256" key="2">
    <source>
        <dbReference type="ARBA" id="ARBA00004498"/>
    </source>
</evidence>
<evidence type="ECO:0000256" key="4">
    <source>
        <dbReference type="ARBA" id="ARBA00018423"/>
    </source>
</evidence>
<evidence type="ECO:0000256" key="6">
    <source>
        <dbReference type="ARBA" id="ARBA00022530"/>
    </source>
</evidence>
<evidence type="ECO:0000256" key="15">
    <source>
        <dbReference type="SAM" id="SignalP"/>
    </source>
</evidence>
<dbReference type="GO" id="GO:0060348">
    <property type="term" value="P:bone development"/>
    <property type="evidence" value="ECO:0007669"/>
    <property type="project" value="TreeGrafter"/>
</dbReference>
<evidence type="ECO:0000256" key="13">
    <source>
        <dbReference type="ARBA" id="ARBA00023180"/>
    </source>
</evidence>